<proteinExistence type="predicted"/>
<evidence type="ECO:0000313" key="3">
    <source>
        <dbReference type="Proteomes" id="UP000293296"/>
    </source>
</evidence>
<evidence type="ECO:0000313" key="2">
    <source>
        <dbReference type="EMBL" id="QAZ68706.1"/>
    </source>
</evidence>
<dbReference type="InterPro" id="IPR013216">
    <property type="entry name" value="Methyltransf_11"/>
</dbReference>
<reference evidence="2 3" key="1">
    <citation type="submission" date="2018-02" db="EMBL/GenBank/DDBJ databases">
        <title>Genome sequence of Desulfovibrio carbinolicus DSM 3852.</title>
        <authorList>
            <person name="Wilbanks E."/>
            <person name="Skennerton C.T."/>
            <person name="Orphan V.J."/>
        </authorList>
    </citation>
    <scope>NUCLEOTIDE SEQUENCE [LARGE SCALE GENOMIC DNA]</scope>
    <source>
        <strain evidence="2 3">DSM 3852</strain>
    </source>
</reference>
<gene>
    <name evidence="2" type="ORF">C3Y92_16290</name>
</gene>
<dbReference type="InterPro" id="IPR029063">
    <property type="entry name" value="SAM-dependent_MTases_sf"/>
</dbReference>
<name>A0A4P6HPL3_9BACT</name>
<keyword evidence="3" id="KW-1185">Reference proteome</keyword>
<dbReference type="EMBL" id="CP026538">
    <property type="protein sequence ID" value="QAZ68706.1"/>
    <property type="molecule type" value="Genomic_DNA"/>
</dbReference>
<dbReference type="SUPFAM" id="SSF53335">
    <property type="entry name" value="S-adenosyl-L-methionine-dependent methyltransferases"/>
    <property type="match status" value="1"/>
</dbReference>
<dbReference type="RefSeq" id="WP_129354414.1">
    <property type="nucleotide sequence ID" value="NZ_CP026538.1"/>
</dbReference>
<dbReference type="Pfam" id="PF08241">
    <property type="entry name" value="Methyltransf_11"/>
    <property type="match status" value="1"/>
</dbReference>
<sequence>MDSWFSSHYMQAARIACGLLAQYMPLAGTRILDFGCGDGITAAGAAALGVGFVVGVDVHPSFAHLPERLAANTGSPTPPPNLAFVQSGPDCRLPFAPDSFDAAYSWSVFEHLPDIPAALEALRLALRPGGHCLIQIDPLYCSPYGSHLRRLVDKPWAHLLMSNAAFIALAKAAGDHDANPEKGDLLYAQNDFAAYKKHLVEQFLDLNRLTVRQLLHHVEGSGLVPVRLKTTPVSPEHVPPPQLLCVHSRDDLLTSTVYLVLRR</sequence>
<dbReference type="GO" id="GO:0008757">
    <property type="term" value="F:S-adenosylmethionine-dependent methyltransferase activity"/>
    <property type="evidence" value="ECO:0007669"/>
    <property type="project" value="InterPro"/>
</dbReference>
<protein>
    <submittedName>
        <fullName evidence="2">Ubiquinone/menaquinone biosynthesis protein</fullName>
    </submittedName>
</protein>
<feature type="domain" description="Methyltransferase type 11" evidence="1">
    <location>
        <begin position="32"/>
        <end position="134"/>
    </location>
</feature>
<keyword evidence="2" id="KW-0830">Ubiquinone</keyword>
<organism evidence="2 3">
    <name type="scientific">Solidesulfovibrio carbinolicus</name>
    <dbReference type="NCBI Taxonomy" id="296842"/>
    <lineage>
        <taxon>Bacteria</taxon>
        <taxon>Pseudomonadati</taxon>
        <taxon>Thermodesulfobacteriota</taxon>
        <taxon>Desulfovibrionia</taxon>
        <taxon>Desulfovibrionales</taxon>
        <taxon>Desulfovibrionaceae</taxon>
        <taxon>Solidesulfovibrio</taxon>
    </lineage>
</organism>
<dbReference type="Gene3D" id="3.40.50.150">
    <property type="entry name" value="Vaccinia Virus protein VP39"/>
    <property type="match status" value="1"/>
</dbReference>
<dbReference type="OrthoDB" id="5447865at2"/>
<dbReference type="KEGG" id="dcb:C3Y92_16290"/>
<dbReference type="PANTHER" id="PTHR43464:SF92">
    <property type="entry name" value="SLR1071 PROTEIN"/>
    <property type="match status" value="1"/>
</dbReference>
<dbReference type="AlphaFoldDB" id="A0A4P6HPL3"/>
<dbReference type="Proteomes" id="UP000293296">
    <property type="component" value="Chromosome"/>
</dbReference>
<evidence type="ECO:0000259" key="1">
    <source>
        <dbReference type="Pfam" id="PF08241"/>
    </source>
</evidence>
<dbReference type="PANTHER" id="PTHR43464">
    <property type="entry name" value="METHYLTRANSFERASE"/>
    <property type="match status" value="1"/>
</dbReference>
<accession>A0A4P6HPL3</accession>